<dbReference type="AlphaFoldDB" id="A0A2G1VU68"/>
<dbReference type="Proteomes" id="UP000229433">
    <property type="component" value="Unassembled WGS sequence"/>
</dbReference>
<evidence type="ECO:0000313" key="3">
    <source>
        <dbReference type="EMBL" id="PHQ30281.1"/>
    </source>
</evidence>
<organism evidence="3 4">
    <name type="scientific">Leeuwenhoekiella nanhaiensis</name>
    <dbReference type="NCBI Taxonomy" id="1655491"/>
    <lineage>
        <taxon>Bacteria</taxon>
        <taxon>Pseudomonadati</taxon>
        <taxon>Bacteroidota</taxon>
        <taxon>Flavobacteriia</taxon>
        <taxon>Flavobacteriales</taxon>
        <taxon>Flavobacteriaceae</taxon>
        <taxon>Leeuwenhoekiella</taxon>
    </lineage>
</organism>
<evidence type="ECO:0000256" key="1">
    <source>
        <dbReference type="ARBA" id="ARBA00008005"/>
    </source>
</evidence>
<name>A0A2G1VU68_9FLAO</name>
<dbReference type="EMBL" id="NQXA01000002">
    <property type="protein sequence ID" value="PHQ30281.1"/>
    <property type="molecule type" value="Genomic_DNA"/>
</dbReference>
<dbReference type="Pfam" id="PF17482">
    <property type="entry name" value="Phage_sheath_1C"/>
    <property type="match status" value="1"/>
</dbReference>
<comment type="caution">
    <text evidence="3">The sequence shown here is derived from an EMBL/GenBank/DDBJ whole genome shotgun (WGS) entry which is preliminary data.</text>
</comment>
<comment type="similarity">
    <text evidence="1">Belongs to the myoviridae tail sheath protein family.</text>
</comment>
<dbReference type="Gene3D" id="3.40.50.11780">
    <property type="match status" value="2"/>
</dbReference>
<proteinExistence type="inferred from homology"/>
<evidence type="ECO:0000259" key="2">
    <source>
        <dbReference type="Pfam" id="PF17482"/>
    </source>
</evidence>
<feature type="domain" description="Tail sheath protein C-terminal" evidence="2">
    <location>
        <begin position="544"/>
        <end position="648"/>
    </location>
</feature>
<dbReference type="InterPro" id="IPR020287">
    <property type="entry name" value="Tail_sheath_C"/>
</dbReference>
<dbReference type="InterPro" id="IPR052042">
    <property type="entry name" value="Tail_sheath_structural"/>
</dbReference>
<sequence length="655" mass="70921">MASAYKTPGVYVEEISIFPPSVAQVETAIPAFIGYTNMAKDRNGKSLDDTPQKITSMLEFVSHFGGAPKILVNSVTLNNLNQVTDLKLEDNYYLYEAMRLFYANGGGKCYVVSVGKSDGVNITLTALKKGLDAIAKVDEPTLLVAPDACLMGQSDMNSFYQAMLAQCGKLGDRFAILDLQNDPALSLDDEIQNFRNGIGMNNLKYGAAYTPWLKANLPREVSYASLKGKISRNGASVNLADLIDDAGAKALADQLDKLVTDQATIDVQLTALADGTNSADARYESLVTALKQDTTKGKFQDLLNFYIEGIDFVRDTLEIGTSNFALTHTAATPPNEALLTHLKAQLDDSVNSGSINTVIAAIQQMKADFEDEFSTTLALNASVTGLDYATGTANGTYFNGAANQAAGITAHLSAIVALYSEIKSAIDYIRTTVTSYVSIYENSAVESIPALKTIKNAIASEYLTLPPSAAMAGVYSRIDANRGVWKAPANTSLNSVVGVTELIDHDQQKDINVDVVAGKSINAIRPFTGKGIMVWGARTLAGNDNEWRYISVRRFFNMVEESVKKATEQFVFEANDANTWVKVRAMIENFLNLQWRAGALAGAKPDDAFFVRVGLGETMTAEDILNGVMNIEIGMAVVRPAEFIILKFSHKMQES</sequence>
<protein>
    <recommendedName>
        <fullName evidence="2">Tail sheath protein C-terminal domain-containing protein</fullName>
    </recommendedName>
</protein>
<dbReference type="RefSeq" id="WP_099645115.1">
    <property type="nucleotide sequence ID" value="NZ_KZ319288.1"/>
</dbReference>
<reference evidence="3 4" key="1">
    <citation type="submission" date="2017-08" db="EMBL/GenBank/DDBJ databases">
        <title>The whole genome shortgun sequences of strain Leeuwenhoekiella nanhaiensis G18 from the South China Sea.</title>
        <authorList>
            <person name="Liu Q."/>
        </authorList>
    </citation>
    <scope>NUCLEOTIDE SEQUENCE [LARGE SCALE GENOMIC DNA]</scope>
    <source>
        <strain evidence="3 4">G18</strain>
    </source>
</reference>
<dbReference type="PANTHER" id="PTHR35861">
    <property type="match status" value="1"/>
</dbReference>
<dbReference type="OrthoDB" id="9767864at2"/>
<evidence type="ECO:0000313" key="4">
    <source>
        <dbReference type="Proteomes" id="UP000229433"/>
    </source>
</evidence>
<accession>A0A2G1VU68</accession>
<dbReference type="PANTHER" id="PTHR35861:SF1">
    <property type="entry name" value="PHAGE TAIL SHEATH PROTEIN"/>
    <property type="match status" value="1"/>
</dbReference>
<gene>
    <name evidence="3" type="ORF">CJ305_04780</name>
</gene>
<keyword evidence="4" id="KW-1185">Reference proteome</keyword>